<keyword evidence="1" id="KW-0812">Transmembrane</keyword>
<proteinExistence type="predicted"/>
<organism evidence="3 4">
    <name type="scientific">Sesamum alatum</name>
    <dbReference type="NCBI Taxonomy" id="300844"/>
    <lineage>
        <taxon>Eukaryota</taxon>
        <taxon>Viridiplantae</taxon>
        <taxon>Streptophyta</taxon>
        <taxon>Embryophyta</taxon>
        <taxon>Tracheophyta</taxon>
        <taxon>Spermatophyta</taxon>
        <taxon>Magnoliopsida</taxon>
        <taxon>eudicotyledons</taxon>
        <taxon>Gunneridae</taxon>
        <taxon>Pentapetalae</taxon>
        <taxon>asterids</taxon>
        <taxon>lamiids</taxon>
        <taxon>Lamiales</taxon>
        <taxon>Pedaliaceae</taxon>
        <taxon>Sesamum</taxon>
    </lineage>
</organism>
<name>A0AAE1YYX5_9LAMI</name>
<dbReference type="PANTHER" id="PTHR34145">
    <property type="entry name" value="OS02G0105600 PROTEIN"/>
    <property type="match status" value="1"/>
</dbReference>
<evidence type="ECO:0000313" key="4">
    <source>
        <dbReference type="Proteomes" id="UP001293254"/>
    </source>
</evidence>
<feature type="transmembrane region" description="Helical" evidence="1">
    <location>
        <begin position="249"/>
        <end position="270"/>
    </location>
</feature>
<dbReference type="AlphaFoldDB" id="A0AAE1YYX5"/>
<reference evidence="3" key="2">
    <citation type="journal article" date="2024" name="Plant">
        <title>Genomic evolution and insights into agronomic trait innovations of Sesamum species.</title>
        <authorList>
            <person name="Miao H."/>
            <person name="Wang L."/>
            <person name="Qu L."/>
            <person name="Liu H."/>
            <person name="Sun Y."/>
            <person name="Le M."/>
            <person name="Wang Q."/>
            <person name="Wei S."/>
            <person name="Zheng Y."/>
            <person name="Lin W."/>
            <person name="Duan Y."/>
            <person name="Cao H."/>
            <person name="Xiong S."/>
            <person name="Wang X."/>
            <person name="Wei L."/>
            <person name="Li C."/>
            <person name="Ma Q."/>
            <person name="Ju M."/>
            <person name="Zhao R."/>
            <person name="Li G."/>
            <person name="Mu C."/>
            <person name="Tian Q."/>
            <person name="Mei H."/>
            <person name="Zhang T."/>
            <person name="Gao T."/>
            <person name="Zhang H."/>
        </authorList>
    </citation>
    <scope>NUCLEOTIDE SEQUENCE</scope>
    <source>
        <strain evidence="3">3651</strain>
    </source>
</reference>
<dbReference type="Gene3D" id="3.80.10.10">
    <property type="entry name" value="Ribonuclease Inhibitor"/>
    <property type="match status" value="1"/>
</dbReference>
<keyword evidence="1" id="KW-0472">Membrane</keyword>
<dbReference type="InterPro" id="IPR055357">
    <property type="entry name" value="LRR_At1g61320_AtMIF1"/>
</dbReference>
<dbReference type="PANTHER" id="PTHR34145:SF77">
    <property type="match status" value="1"/>
</dbReference>
<accession>A0AAE1YYX5</accession>
<gene>
    <name evidence="3" type="ORF">Salat_0258900</name>
</gene>
<reference evidence="3" key="1">
    <citation type="submission" date="2020-06" db="EMBL/GenBank/DDBJ databases">
        <authorList>
            <person name="Li T."/>
            <person name="Hu X."/>
            <person name="Zhang T."/>
            <person name="Song X."/>
            <person name="Zhang H."/>
            <person name="Dai N."/>
            <person name="Sheng W."/>
            <person name="Hou X."/>
            <person name="Wei L."/>
        </authorList>
    </citation>
    <scope>NUCLEOTIDE SEQUENCE</scope>
    <source>
        <strain evidence="3">3651</strain>
        <tissue evidence="3">Leaf</tissue>
    </source>
</reference>
<protein>
    <submittedName>
        <fullName evidence="3">FBD-associated F-box protein</fullName>
    </submittedName>
</protein>
<dbReference type="InterPro" id="IPR053772">
    <property type="entry name" value="At1g61320/At1g61330-like"/>
</dbReference>
<dbReference type="InterPro" id="IPR032675">
    <property type="entry name" value="LRR_dom_sf"/>
</dbReference>
<evidence type="ECO:0000256" key="1">
    <source>
        <dbReference type="SAM" id="Phobius"/>
    </source>
</evidence>
<dbReference type="SUPFAM" id="SSF52047">
    <property type="entry name" value="RNI-like"/>
    <property type="match status" value="1"/>
</dbReference>
<evidence type="ECO:0000259" key="2">
    <source>
        <dbReference type="Pfam" id="PF23622"/>
    </source>
</evidence>
<evidence type="ECO:0000313" key="3">
    <source>
        <dbReference type="EMBL" id="KAK4439240.1"/>
    </source>
</evidence>
<dbReference type="Proteomes" id="UP001293254">
    <property type="component" value="Unassembled WGS sequence"/>
</dbReference>
<comment type="caution">
    <text evidence="3">The sequence shown here is derived from an EMBL/GenBank/DDBJ whole genome shotgun (WGS) entry which is preliminary data.</text>
</comment>
<keyword evidence="4" id="KW-1185">Reference proteome</keyword>
<dbReference type="Pfam" id="PF23622">
    <property type="entry name" value="LRR_At1g61320_AtMIF1"/>
    <property type="match status" value="1"/>
</dbReference>
<sequence length="313" mass="36164">MRLVNCELHLPFASNGLRHLRELTFERVRAQPVVIQSIFLNCVSLRSLQLIQCNNVFDLKIFAQELKGFQNLVVKNCSDVHFVGINAPALRSFHYHGKICEFKFFSDLPKLNDVILEIAHPRGFHLLSNRQHVVISLAFVKVLTVTSTFLEGLSARFKENEYKEMEFCMPRLVEFHLIVAPESNLTPSDIASFLKKCPRIERVFIDLGNNAFGTSIYWEIHGRKYLSEWETVFPHMKCVKIKGFTLKELSVTMALFFLNFAVCLHNLVLVKPKRHNIPETFVPDYLRWGTTSTAQIQIYDPQEDTSTIIPQHL</sequence>
<dbReference type="EMBL" id="JACGWO010000001">
    <property type="protein sequence ID" value="KAK4439240.1"/>
    <property type="molecule type" value="Genomic_DNA"/>
</dbReference>
<keyword evidence="1" id="KW-1133">Transmembrane helix</keyword>
<feature type="domain" description="At1g61320/AtMIF1 LRR" evidence="2">
    <location>
        <begin position="2"/>
        <end position="269"/>
    </location>
</feature>